<dbReference type="Proteomes" id="UP000839052">
    <property type="component" value="Chromosome"/>
</dbReference>
<dbReference type="PROSITE" id="PS50906">
    <property type="entry name" value="NIT"/>
    <property type="match status" value="1"/>
</dbReference>
<dbReference type="Pfam" id="PF08376">
    <property type="entry name" value="NIT"/>
    <property type="match status" value="1"/>
</dbReference>
<evidence type="ECO:0000259" key="6">
    <source>
        <dbReference type="PROSITE" id="PS50885"/>
    </source>
</evidence>
<dbReference type="CDD" id="cd11386">
    <property type="entry name" value="MCP_signal"/>
    <property type="match status" value="1"/>
</dbReference>
<evidence type="ECO:0000313" key="8">
    <source>
        <dbReference type="EMBL" id="CAG9932335.1"/>
    </source>
</evidence>
<dbReference type="SUPFAM" id="SSF58104">
    <property type="entry name" value="Methyl-accepting chemotaxis protein (MCP) signaling domain"/>
    <property type="match status" value="1"/>
</dbReference>
<dbReference type="PANTHER" id="PTHR32089">
    <property type="entry name" value="METHYL-ACCEPTING CHEMOTAXIS PROTEIN MCPB"/>
    <property type="match status" value="1"/>
</dbReference>
<keyword evidence="9" id="KW-1185">Reference proteome</keyword>
<dbReference type="Pfam" id="PF00672">
    <property type="entry name" value="HAMP"/>
    <property type="match status" value="1"/>
</dbReference>
<dbReference type="PROSITE" id="PS50111">
    <property type="entry name" value="CHEMOTAXIS_TRANSDUC_2"/>
    <property type="match status" value="1"/>
</dbReference>
<evidence type="ECO:0000259" key="5">
    <source>
        <dbReference type="PROSITE" id="PS50111"/>
    </source>
</evidence>
<dbReference type="SMART" id="SM00283">
    <property type="entry name" value="MA"/>
    <property type="match status" value="1"/>
</dbReference>
<protein>
    <submittedName>
        <fullName evidence="8">Methyl-accepting chemotaxis protein</fullName>
    </submittedName>
</protein>
<organism evidence="8 9">
    <name type="scientific">Candidatus Nitrotoga arctica</name>
    <dbReference type="NCBI Taxonomy" id="453162"/>
    <lineage>
        <taxon>Bacteria</taxon>
        <taxon>Pseudomonadati</taxon>
        <taxon>Pseudomonadota</taxon>
        <taxon>Betaproteobacteria</taxon>
        <taxon>Nitrosomonadales</taxon>
        <taxon>Gallionellaceae</taxon>
        <taxon>Candidatus Nitrotoga</taxon>
    </lineage>
</organism>
<feature type="domain" description="HAMP" evidence="6">
    <location>
        <begin position="331"/>
        <end position="384"/>
    </location>
</feature>
<sequence>MKNISISKKLILLLALPLIGLIIFAAINAQLSYGQWRSLTQTEALMNFAVAIGDASHQLQIERGATAGFVQSKGERFANDLPGYRAETDQKLVLLKSSYTHLNATSMPTSLRTTVEAAMSKLDGLKDNRDAASQFRITAPEAAGYYTKTVATLLEIMPVITEQASDLQVAKQMTAYLAFLYAKERTGQERALMVPVFTANKIEPAQYRTFIGHISAQQTHLDTFVNYATDEARAFYKSKMTGSYVDEVEAMRKVVIEKVAVGDFGIEPTKWFNSITAKINGMKEVENMLAERIRASSAAAAASARTAFMASAIFGLLAILVTVMAGMFIVRSIASELHSLRETIALIQSDNDLTHRIVVEGENEIAETGNSFNLLIGSMQVIINNVIESSKQVRQSTTQLSAASLKITHSSQSQNEAAASTAAAVEQMTVSISEVAATAADVHKLSEQSLQQTKQGNQSAEVMILEIASIEKAVNQIAASVGDFVQSARTIASMTQQVKDIADQTNLLALNAAIEAARAGEQGRGFAVVADEVRKLAEKSAQSAREIDKVTSTLDVQSGNVEKAIEHGLQSLKSTQQQINTVSSMLVQAGASVTNVSSGVSTIAASVDEQSKGSHEIARHVENIAQMAEENYAAIEHVGQDILRLEKLAEDMEAAVAHFKV</sequence>
<dbReference type="PROSITE" id="PS50885">
    <property type="entry name" value="HAMP"/>
    <property type="match status" value="1"/>
</dbReference>
<name>A0ABN8APG8_9PROT</name>
<keyword evidence="4" id="KW-0472">Membrane</keyword>
<evidence type="ECO:0000256" key="2">
    <source>
        <dbReference type="ARBA" id="ARBA00029447"/>
    </source>
</evidence>
<evidence type="ECO:0000313" key="9">
    <source>
        <dbReference type="Proteomes" id="UP000839052"/>
    </source>
</evidence>
<keyword evidence="4" id="KW-0812">Transmembrane</keyword>
<evidence type="ECO:0000256" key="4">
    <source>
        <dbReference type="SAM" id="Phobius"/>
    </source>
</evidence>
<dbReference type="InterPro" id="IPR013587">
    <property type="entry name" value="Nitrate/nitrite_sensing"/>
</dbReference>
<proteinExistence type="inferred from homology"/>
<dbReference type="EMBL" id="OU912926">
    <property type="protein sequence ID" value="CAG9932335.1"/>
    <property type="molecule type" value="Genomic_DNA"/>
</dbReference>
<keyword evidence="4" id="KW-1133">Transmembrane helix</keyword>
<dbReference type="Gene3D" id="1.10.287.950">
    <property type="entry name" value="Methyl-accepting chemotaxis protein"/>
    <property type="match status" value="1"/>
</dbReference>
<gene>
    <name evidence="8" type="ORF">NTG6680_1082</name>
</gene>
<reference evidence="8 9" key="1">
    <citation type="submission" date="2021-10" db="EMBL/GenBank/DDBJ databases">
        <authorList>
            <person name="Koch H."/>
        </authorList>
    </citation>
    <scope>NUCLEOTIDE SEQUENCE [LARGE SCALE GENOMIC DNA]</scope>
    <source>
        <strain evidence="8">6680</strain>
    </source>
</reference>
<evidence type="ECO:0000259" key="7">
    <source>
        <dbReference type="PROSITE" id="PS50906"/>
    </source>
</evidence>
<comment type="similarity">
    <text evidence="2">Belongs to the methyl-accepting chemotaxis (MCP) protein family.</text>
</comment>
<dbReference type="RefSeq" id="WP_239796282.1">
    <property type="nucleotide sequence ID" value="NZ_OU912926.1"/>
</dbReference>
<evidence type="ECO:0000256" key="3">
    <source>
        <dbReference type="PROSITE-ProRule" id="PRU00284"/>
    </source>
</evidence>
<dbReference type="SMART" id="SM00304">
    <property type="entry name" value="HAMP"/>
    <property type="match status" value="1"/>
</dbReference>
<dbReference type="InterPro" id="IPR003660">
    <property type="entry name" value="HAMP_dom"/>
</dbReference>
<evidence type="ECO:0000256" key="1">
    <source>
        <dbReference type="ARBA" id="ARBA00023224"/>
    </source>
</evidence>
<accession>A0ABN8APG8</accession>
<dbReference type="InterPro" id="IPR004089">
    <property type="entry name" value="MCPsignal_dom"/>
</dbReference>
<feature type="domain" description="NIT" evidence="7">
    <location>
        <begin position="50"/>
        <end position="300"/>
    </location>
</feature>
<keyword evidence="1 3" id="KW-0807">Transducer</keyword>
<dbReference type="Pfam" id="PF00015">
    <property type="entry name" value="MCPsignal"/>
    <property type="match status" value="1"/>
</dbReference>
<dbReference type="InterPro" id="IPR010910">
    <property type="entry name" value="Nitrate/nitrite_sensing_bac"/>
</dbReference>
<feature type="domain" description="Methyl-accepting transducer" evidence="5">
    <location>
        <begin position="389"/>
        <end position="625"/>
    </location>
</feature>
<dbReference type="PANTHER" id="PTHR32089:SF112">
    <property type="entry name" value="LYSOZYME-LIKE PROTEIN-RELATED"/>
    <property type="match status" value="1"/>
</dbReference>
<feature type="transmembrane region" description="Helical" evidence="4">
    <location>
        <begin position="307"/>
        <end position="330"/>
    </location>
</feature>